<evidence type="ECO:0000313" key="11">
    <source>
        <dbReference type="WBParaSite" id="MBELARI_LOCUS336"/>
    </source>
</evidence>
<keyword evidence="2 3" id="KW-0727">SH2 domain</keyword>
<dbReference type="SMART" id="SM00317">
    <property type="entry name" value="SET"/>
    <property type="match status" value="1"/>
</dbReference>
<dbReference type="PROSITE" id="PS50002">
    <property type="entry name" value="SH3"/>
    <property type="match status" value="3"/>
</dbReference>
<feature type="domain" description="SET" evidence="8">
    <location>
        <begin position="187"/>
        <end position="298"/>
    </location>
</feature>
<organism evidence="9 11">
    <name type="scientific">Mesorhabditis belari</name>
    <dbReference type="NCBI Taxonomy" id="2138241"/>
    <lineage>
        <taxon>Eukaryota</taxon>
        <taxon>Metazoa</taxon>
        <taxon>Ecdysozoa</taxon>
        <taxon>Nematoda</taxon>
        <taxon>Chromadorea</taxon>
        <taxon>Rhabditida</taxon>
        <taxon>Rhabditina</taxon>
        <taxon>Rhabditomorpha</taxon>
        <taxon>Rhabditoidea</taxon>
        <taxon>Rhabditidae</taxon>
        <taxon>Mesorhabditinae</taxon>
        <taxon>Mesorhabditis</taxon>
    </lineage>
</organism>
<feature type="region of interest" description="Disordered" evidence="5">
    <location>
        <begin position="387"/>
        <end position="410"/>
    </location>
</feature>
<reference evidence="10 11" key="1">
    <citation type="submission" date="2024-02" db="UniProtKB">
        <authorList>
            <consortium name="WormBaseParasite"/>
        </authorList>
    </citation>
    <scope>IDENTIFICATION</scope>
</reference>
<dbReference type="SUPFAM" id="SSF50044">
    <property type="entry name" value="SH3-domain"/>
    <property type="match status" value="3"/>
</dbReference>
<dbReference type="InterPro" id="IPR001214">
    <property type="entry name" value="SET_dom"/>
</dbReference>
<dbReference type="GO" id="GO:0016477">
    <property type="term" value="P:cell migration"/>
    <property type="evidence" value="ECO:0007669"/>
    <property type="project" value="TreeGrafter"/>
</dbReference>
<dbReference type="SUPFAM" id="SSF82199">
    <property type="entry name" value="SET domain"/>
    <property type="match status" value="1"/>
</dbReference>
<dbReference type="InterPro" id="IPR036860">
    <property type="entry name" value="SH2_dom_sf"/>
</dbReference>
<dbReference type="GO" id="GO:0035591">
    <property type="term" value="F:signaling adaptor activity"/>
    <property type="evidence" value="ECO:0007669"/>
    <property type="project" value="TreeGrafter"/>
</dbReference>
<dbReference type="CDD" id="cd11766">
    <property type="entry name" value="SH3_Nck_2"/>
    <property type="match status" value="1"/>
</dbReference>
<dbReference type="SMART" id="SM00252">
    <property type="entry name" value="SH2"/>
    <property type="match status" value="1"/>
</dbReference>
<dbReference type="PROSITE" id="PS50280">
    <property type="entry name" value="SET"/>
    <property type="match status" value="1"/>
</dbReference>
<keyword evidence="9" id="KW-1185">Reference proteome</keyword>
<dbReference type="InterPro" id="IPR036028">
    <property type="entry name" value="SH3-like_dom_sf"/>
</dbReference>
<dbReference type="WBParaSite" id="MBELARI_LOCUS16948">
    <property type="protein sequence ID" value="MBELARI_LOCUS16948"/>
    <property type="gene ID" value="MBELARI_LOCUS16948"/>
</dbReference>
<dbReference type="Gene3D" id="3.30.505.10">
    <property type="entry name" value="SH2 domain"/>
    <property type="match status" value="1"/>
</dbReference>
<dbReference type="InterPro" id="IPR001452">
    <property type="entry name" value="SH3_domain"/>
</dbReference>
<dbReference type="SMART" id="SM00326">
    <property type="entry name" value="SH3"/>
    <property type="match status" value="3"/>
</dbReference>
<dbReference type="Gene3D" id="2.170.270.10">
    <property type="entry name" value="SET domain"/>
    <property type="match status" value="1"/>
</dbReference>
<dbReference type="PRINTS" id="PR00401">
    <property type="entry name" value="SH2DOMAIN"/>
</dbReference>
<evidence type="ECO:0000313" key="9">
    <source>
        <dbReference type="Proteomes" id="UP000887575"/>
    </source>
</evidence>
<dbReference type="InterPro" id="IPR051184">
    <property type="entry name" value="Tyrosine-phos_adapter"/>
</dbReference>
<protein>
    <submittedName>
        <fullName evidence="10 11">Uncharacterized protein</fullName>
    </submittedName>
</protein>
<dbReference type="PRINTS" id="PR00499">
    <property type="entry name" value="P67PHOX"/>
</dbReference>
<evidence type="ECO:0000256" key="1">
    <source>
        <dbReference type="ARBA" id="ARBA00022443"/>
    </source>
</evidence>
<dbReference type="SUPFAM" id="SSF55550">
    <property type="entry name" value="SH2 domain"/>
    <property type="match status" value="1"/>
</dbReference>
<dbReference type="Gene3D" id="2.30.30.40">
    <property type="entry name" value="SH3 Domains"/>
    <property type="match status" value="3"/>
</dbReference>
<dbReference type="CDD" id="cd11767">
    <property type="entry name" value="SH3_Nck_3"/>
    <property type="match status" value="1"/>
</dbReference>
<feature type="domain" description="SH3" evidence="7">
    <location>
        <begin position="415"/>
        <end position="477"/>
    </location>
</feature>
<dbReference type="PANTHER" id="PTHR19969:SF14">
    <property type="entry name" value="DREADLOCKS, ISOFORM B"/>
    <property type="match status" value="1"/>
</dbReference>
<feature type="domain" description="SH3" evidence="7">
    <location>
        <begin position="330"/>
        <end position="389"/>
    </location>
</feature>
<evidence type="ECO:0000256" key="3">
    <source>
        <dbReference type="PROSITE-ProRule" id="PRU00191"/>
    </source>
</evidence>
<dbReference type="PROSITE" id="PS50001">
    <property type="entry name" value="SH2"/>
    <property type="match status" value="1"/>
</dbReference>
<dbReference type="Pfam" id="PF00017">
    <property type="entry name" value="SH2"/>
    <property type="match status" value="1"/>
</dbReference>
<dbReference type="InterPro" id="IPR000980">
    <property type="entry name" value="SH2"/>
</dbReference>
<accession>A0AAF3F938</accession>
<dbReference type="FunFam" id="2.30.30.40:FF:000061">
    <property type="entry name" value="Cytoplasmic protein"/>
    <property type="match status" value="1"/>
</dbReference>
<dbReference type="GO" id="GO:0048013">
    <property type="term" value="P:ephrin receptor signaling pathway"/>
    <property type="evidence" value="ECO:0007669"/>
    <property type="project" value="TreeGrafter"/>
</dbReference>
<evidence type="ECO:0000256" key="5">
    <source>
        <dbReference type="SAM" id="MobiDB-lite"/>
    </source>
</evidence>
<keyword evidence="1 4" id="KW-0728">SH3 domain</keyword>
<dbReference type="GO" id="GO:0030971">
    <property type="term" value="F:receptor tyrosine kinase binding"/>
    <property type="evidence" value="ECO:0007669"/>
    <property type="project" value="TreeGrafter"/>
</dbReference>
<dbReference type="PANTHER" id="PTHR19969">
    <property type="entry name" value="SH2-SH3 ADAPTOR PROTEIN-RELATED"/>
    <property type="match status" value="1"/>
</dbReference>
<feature type="compositionally biased region" description="Polar residues" evidence="5">
    <location>
        <begin position="391"/>
        <end position="410"/>
    </location>
</feature>
<dbReference type="CDD" id="cd11765">
    <property type="entry name" value="SH3_Nck_1"/>
    <property type="match status" value="1"/>
</dbReference>
<dbReference type="FunFam" id="2.30.30.40:FF:000110">
    <property type="entry name" value="Cytoplasmic protein"/>
    <property type="match status" value="1"/>
</dbReference>
<evidence type="ECO:0000259" key="8">
    <source>
        <dbReference type="PROSITE" id="PS50280"/>
    </source>
</evidence>
<dbReference type="PRINTS" id="PR00452">
    <property type="entry name" value="SH3DOMAIN"/>
</dbReference>
<evidence type="ECO:0000313" key="10">
    <source>
        <dbReference type="WBParaSite" id="MBELARI_LOCUS16948"/>
    </source>
</evidence>
<dbReference type="Proteomes" id="UP000887575">
    <property type="component" value="Unassembled WGS sequence"/>
</dbReference>
<feature type="domain" description="SH2" evidence="6">
    <location>
        <begin position="515"/>
        <end position="607"/>
    </location>
</feature>
<dbReference type="Pfam" id="PF21549">
    <property type="entry name" value="PRDM2_PR"/>
    <property type="match status" value="1"/>
</dbReference>
<evidence type="ECO:0000259" key="6">
    <source>
        <dbReference type="PROSITE" id="PS50001"/>
    </source>
</evidence>
<evidence type="ECO:0000256" key="4">
    <source>
        <dbReference type="PROSITE-ProRule" id="PRU00192"/>
    </source>
</evidence>
<evidence type="ECO:0000259" key="7">
    <source>
        <dbReference type="PROSITE" id="PS50002"/>
    </source>
</evidence>
<feature type="domain" description="SH3" evidence="7">
    <location>
        <begin position="4"/>
        <end position="63"/>
    </location>
</feature>
<dbReference type="Pfam" id="PF00018">
    <property type="entry name" value="SH3_1"/>
    <property type="match status" value="2"/>
</dbReference>
<name>A0AAF3F938_9BILA</name>
<dbReference type="Pfam" id="PF14604">
    <property type="entry name" value="SH3_9"/>
    <property type="match status" value="1"/>
</dbReference>
<evidence type="ECO:0000256" key="2">
    <source>
        <dbReference type="ARBA" id="ARBA00022999"/>
    </source>
</evidence>
<dbReference type="AlphaFoldDB" id="A0AAF3F938"/>
<dbReference type="WBParaSite" id="MBELARI_LOCUS336">
    <property type="protein sequence ID" value="MBELARI_LOCUS336"/>
    <property type="gene ID" value="MBELARI_LOCUS336"/>
</dbReference>
<sequence length="609" mass="69238">MNVVVHDVVVVKYDYIAQEDQELTIKKNERLKLLDDSKNWWKVVNDANRVGFIPSNYVRRESFVDKAMGTMKDLVRGRSKTSRHMTHCFVIDLTDVSIQIISKDLATPTKPRYIVLEDVPDHLMSLLDDERSMDDQNSDQYIHCSQCDQFKYPFCRKHPLYWCPDKELKEDKENAPDRCNLTIPPFLKIRISKIPDAGHGIFTTAELPIGIVFGPYQGVLLEDKEEADLAGYSWEILEQAKAFFIDGSNQKHSNWVRYVNSARNEQEQNLIAFQYCGSIFYRVFRHIKIDEELLEESPAAYSGDERILQSNNNKTNGYQFAASPAFSKNGTMTRALVKFAYDPKMDDELPLRKGDYIEVLERSSDGWWKGESNGRVGWFPSNYVEEASEPPASSNGNGFTSENSRPVPSYNSDRPVLEVVTALYSFEASNGEELSFRKGEQLDIIDHPTDDPEWWTARNLAGQSGLVPRNYIKVLQSNASSVPPPPPLPQAGGYNGGYNTSYQATDPGDYSKEPWYSGPITRQQAERILDRATQGDFLVRDSESQPGDLSITMRGVGGFKHFKVTNVNGQLKIGQRTFDNMHELIRHYTTHAIFSSDTEKLCLGKPAQR</sequence>
<dbReference type="GO" id="GO:0005737">
    <property type="term" value="C:cytoplasm"/>
    <property type="evidence" value="ECO:0007669"/>
    <property type="project" value="TreeGrafter"/>
</dbReference>
<proteinExistence type="predicted"/>
<dbReference type="InterPro" id="IPR046341">
    <property type="entry name" value="SET_dom_sf"/>
</dbReference>